<reference evidence="3" key="1">
    <citation type="submission" date="2024-02" db="EMBL/GenBank/DDBJ databases">
        <authorList>
            <consortium name="ELIXIR-Norway"/>
            <consortium name="Elixir Norway"/>
        </authorList>
    </citation>
    <scope>NUCLEOTIDE SEQUENCE</scope>
</reference>
<sequence>MVFFEVLTGELPFFGTPIFRLLPKILEGVRPTLPPDDYCPKHVSAVLKKCWATRPEDRPQFHEICQMLRECKARILSRPSPQKPKPQKHKNDGGDTGCILTTGNSEILSQGHGMMANIRATTLDYEPLHVIEYDDVYRGKECLGIGGYAPVFKCQYHGEMAAAKLFLISKIAEVEAVKNEANLQARLQHPNVVQFIGYAVRGREHIIVTELMSKDLRMYLDENTSEGQATPPLSLLLAVDIMLKIAEGMKYLHESRVMHRDLRANNVLINVVENKELYTSPSVQVKLTDFGMSKLNLNNSRFTTMGRGNASWRAPEVFQDEQNTEKYTNAADVYSFALVFFEVLTGEVPFANISKSQILGNIRCGERPILPPDDYCPVQLSAFIKECWATRPEDRPKFPEICQRLQECKDTILSHSIPNASSQNSKP</sequence>
<evidence type="ECO:0000313" key="4">
    <source>
        <dbReference type="Proteomes" id="UP001497444"/>
    </source>
</evidence>
<evidence type="ECO:0000313" key="3">
    <source>
        <dbReference type="EMBL" id="CAK9256670.1"/>
    </source>
</evidence>
<dbReference type="SMART" id="SM00219">
    <property type="entry name" value="TyrKc"/>
    <property type="match status" value="1"/>
</dbReference>
<name>A0ABP0VQB7_9BRYO</name>
<feature type="region of interest" description="Disordered" evidence="1">
    <location>
        <begin position="76"/>
        <end position="96"/>
    </location>
</feature>
<dbReference type="PANTHER" id="PTHR44329:SF260">
    <property type="entry name" value="PROTEIN KINASE DOMAIN-CONTAINING PROTEIN"/>
    <property type="match status" value="1"/>
</dbReference>
<feature type="domain" description="Protein kinase" evidence="2">
    <location>
        <begin position="137"/>
        <end position="413"/>
    </location>
</feature>
<dbReference type="Pfam" id="PF07714">
    <property type="entry name" value="PK_Tyr_Ser-Thr"/>
    <property type="match status" value="2"/>
</dbReference>
<dbReference type="InterPro" id="IPR001245">
    <property type="entry name" value="Ser-Thr/Tyr_kinase_cat_dom"/>
</dbReference>
<dbReference type="PROSITE" id="PS50011">
    <property type="entry name" value="PROTEIN_KINASE_DOM"/>
    <property type="match status" value="1"/>
</dbReference>
<dbReference type="InterPro" id="IPR008266">
    <property type="entry name" value="Tyr_kinase_AS"/>
</dbReference>
<dbReference type="InterPro" id="IPR000719">
    <property type="entry name" value="Prot_kinase_dom"/>
</dbReference>
<dbReference type="InterPro" id="IPR011009">
    <property type="entry name" value="Kinase-like_dom_sf"/>
</dbReference>
<dbReference type="Gene3D" id="1.10.510.10">
    <property type="entry name" value="Transferase(Phosphotransferase) domain 1"/>
    <property type="match status" value="2"/>
</dbReference>
<dbReference type="EMBL" id="OZ020105">
    <property type="protein sequence ID" value="CAK9256670.1"/>
    <property type="molecule type" value="Genomic_DNA"/>
</dbReference>
<proteinExistence type="predicted"/>
<dbReference type="SUPFAM" id="SSF56112">
    <property type="entry name" value="Protein kinase-like (PK-like)"/>
    <property type="match status" value="2"/>
</dbReference>
<accession>A0ABP0VQB7</accession>
<gene>
    <name evidence="3" type="ORF">CSSPJE1EN1_LOCUS2148</name>
</gene>
<dbReference type="PANTHER" id="PTHR44329">
    <property type="entry name" value="SERINE/THREONINE-PROTEIN KINASE TNNI3K-RELATED"/>
    <property type="match status" value="1"/>
</dbReference>
<dbReference type="InterPro" id="IPR051681">
    <property type="entry name" value="Ser/Thr_Kinases-Pseudokinases"/>
</dbReference>
<dbReference type="InterPro" id="IPR020635">
    <property type="entry name" value="Tyr_kinase_cat_dom"/>
</dbReference>
<dbReference type="PRINTS" id="PR00109">
    <property type="entry name" value="TYRKINASE"/>
</dbReference>
<organism evidence="3 4">
    <name type="scientific">Sphagnum jensenii</name>
    <dbReference type="NCBI Taxonomy" id="128206"/>
    <lineage>
        <taxon>Eukaryota</taxon>
        <taxon>Viridiplantae</taxon>
        <taxon>Streptophyta</taxon>
        <taxon>Embryophyta</taxon>
        <taxon>Bryophyta</taxon>
        <taxon>Sphagnophytina</taxon>
        <taxon>Sphagnopsida</taxon>
        <taxon>Sphagnales</taxon>
        <taxon>Sphagnaceae</taxon>
        <taxon>Sphagnum</taxon>
    </lineage>
</organism>
<dbReference type="PROSITE" id="PS00109">
    <property type="entry name" value="PROTEIN_KINASE_TYR"/>
    <property type="match status" value="1"/>
</dbReference>
<dbReference type="Proteomes" id="UP001497444">
    <property type="component" value="Chromosome 10"/>
</dbReference>
<keyword evidence="4" id="KW-1185">Reference proteome</keyword>
<evidence type="ECO:0000256" key="1">
    <source>
        <dbReference type="SAM" id="MobiDB-lite"/>
    </source>
</evidence>
<evidence type="ECO:0000259" key="2">
    <source>
        <dbReference type="PROSITE" id="PS50011"/>
    </source>
</evidence>
<protein>
    <recommendedName>
        <fullName evidence="2">Protein kinase domain-containing protein</fullName>
    </recommendedName>
</protein>